<feature type="signal peptide" evidence="6">
    <location>
        <begin position="1"/>
        <end position="31"/>
    </location>
</feature>
<sequence length="275" mass="29763">MKPSRALRWITPWTVGIAVWLTGFAMQAAHADTGAQSGTDDAQAADVSAWKIGIGPAILVTPAFPGSSSLKVYPLPAQDVSWDDRIFSQGPDVLGVNALRGKDYHVGTSISFDFQSRTSSDDPRLRGLPDVHWGPKLRLFADYTWWAFTGSMALYQDIGGTGQGKTVMTDLVASVPSGRLLVSVGPGFTWADAAYTRTFFGVSAAQSAASHLPQYQTGSGIRDVHMNVDATYDFSRHWTSSLALTAGRLEHYAAASPITERRLELNAMASVNYRF</sequence>
<comment type="subcellular location">
    <subcellularLocation>
        <location evidence="1">Cell outer membrane</location>
    </subcellularLocation>
</comment>
<comment type="caution">
    <text evidence="7">The sequence shown here is derived from an EMBL/GenBank/DDBJ whole genome shotgun (WGS) entry which is preliminary data.</text>
</comment>
<dbReference type="PANTHER" id="PTHR38776:SF1">
    <property type="entry name" value="MLTA-INTERACTING PROTEIN-RELATED"/>
    <property type="match status" value="1"/>
</dbReference>
<reference evidence="7" key="1">
    <citation type="submission" date="2016-01" db="EMBL/GenBank/DDBJ databases">
        <authorList>
            <person name="Peeters C."/>
        </authorList>
    </citation>
    <scope>NUCLEOTIDE SEQUENCE [LARGE SCALE GENOMIC DNA]</scope>
    <source>
        <strain evidence="7">LMG 29326</strain>
    </source>
</reference>
<dbReference type="EMBL" id="FCOB02000004">
    <property type="protein sequence ID" value="SAK50609.1"/>
    <property type="molecule type" value="Genomic_DNA"/>
</dbReference>
<evidence type="ECO:0000313" key="8">
    <source>
        <dbReference type="Proteomes" id="UP000054978"/>
    </source>
</evidence>
<feature type="chain" id="PRO_5007620037" evidence="6">
    <location>
        <begin position="32"/>
        <end position="275"/>
    </location>
</feature>
<evidence type="ECO:0000256" key="2">
    <source>
        <dbReference type="ARBA" id="ARBA00005722"/>
    </source>
</evidence>
<keyword evidence="5" id="KW-0998">Cell outer membrane</keyword>
<keyword evidence="8" id="KW-1185">Reference proteome</keyword>
<evidence type="ECO:0000256" key="4">
    <source>
        <dbReference type="ARBA" id="ARBA00023136"/>
    </source>
</evidence>
<keyword evidence="4" id="KW-0472">Membrane</keyword>
<keyword evidence="3 6" id="KW-0732">Signal</keyword>
<dbReference type="InterPro" id="IPR010583">
    <property type="entry name" value="MipA"/>
</dbReference>
<evidence type="ECO:0000256" key="5">
    <source>
        <dbReference type="ARBA" id="ARBA00023237"/>
    </source>
</evidence>
<dbReference type="Pfam" id="PF06629">
    <property type="entry name" value="MipA"/>
    <property type="match status" value="1"/>
</dbReference>
<organism evidence="7 8">
    <name type="scientific">Caballeronia ptereochthonis</name>
    <dbReference type="NCBI Taxonomy" id="1777144"/>
    <lineage>
        <taxon>Bacteria</taxon>
        <taxon>Pseudomonadati</taxon>
        <taxon>Pseudomonadota</taxon>
        <taxon>Betaproteobacteria</taxon>
        <taxon>Burkholderiales</taxon>
        <taxon>Burkholderiaceae</taxon>
        <taxon>Caballeronia</taxon>
    </lineage>
</organism>
<dbReference type="STRING" id="1777144.AWB83_01163"/>
<proteinExistence type="inferred from homology"/>
<accession>A0A157ZYQ7</accession>
<evidence type="ECO:0000256" key="6">
    <source>
        <dbReference type="SAM" id="SignalP"/>
    </source>
</evidence>
<protein>
    <submittedName>
        <fullName evidence="7">Outer membrane protein</fullName>
    </submittedName>
</protein>
<evidence type="ECO:0000313" key="7">
    <source>
        <dbReference type="EMBL" id="SAK50609.1"/>
    </source>
</evidence>
<dbReference type="GO" id="GO:0009279">
    <property type="term" value="C:cell outer membrane"/>
    <property type="evidence" value="ECO:0007669"/>
    <property type="project" value="UniProtKB-SubCell"/>
</dbReference>
<comment type="similarity">
    <text evidence="2">Belongs to the MipA/OmpV family.</text>
</comment>
<evidence type="ECO:0000256" key="1">
    <source>
        <dbReference type="ARBA" id="ARBA00004442"/>
    </source>
</evidence>
<dbReference type="PANTHER" id="PTHR38776">
    <property type="entry name" value="MLTA-INTERACTING PROTEIN-RELATED"/>
    <property type="match status" value="1"/>
</dbReference>
<gene>
    <name evidence="7" type="ORF">AWB83_01163</name>
</gene>
<dbReference type="Proteomes" id="UP000054978">
    <property type="component" value="Unassembled WGS sequence"/>
</dbReference>
<name>A0A157ZYQ7_9BURK</name>
<evidence type="ECO:0000256" key="3">
    <source>
        <dbReference type="ARBA" id="ARBA00022729"/>
    </source>
</evidence>
<dbReference type="AlphaFoldDB" id="A0A157ZYQ7"/>